<dbReference type="PANTHER" id="PTHR22789">
    <property type="entry name" value="FUCULOSE PHOSPHATE ALDOLASE"/>
    <property type="match status" value="1"/>
</dbReference>
<dbReference type="InterPro" id="IPR036409">
    <property type="entry name" value="Aldolase_II/adducin_N_sf"/>
</dbReference>
<dbReference type="EMBL" id="NQOU01000002">
    <property type="protein sequence ID" value="RII83601.1"/>
    <property type="molecule type" value="Genomic_DNA"/>
</dbReference>
<evidence type="ECO:0000313" key="6">
    <source>
        <dbReference type="Proteomes" id="UP000266206"/>
    </source>
</evidence>
<gene>
    <name evidence="4" type="ORF">CJO09_08445</name>
    <name evidence="5" type="ORF">CJP73_05325</name>
</gene>
<keyword evidence="7" id="KW-1185">Reference proteome</keyword>
<dbReference type="InterPro" id="IPR001303">
    <property type="entry name" value="Aldolase_II/adducin_N"/>
</dbReference>
<dbReference type="RefSeq" id="WP_119441945.1">
    <property type="nucleotide sequence ID" value="NZ_CP170494.1"/>
</dbReference>
<dbReference type="GO" id="GO:0005829">
    <property type="term" value="C:cytosol"/>
    <property type="evidence" value="ECO:0007669"/>
    <property type="project" value="TreeGrafter"/>
</dbReference>
<sequence>MVLEEQLDQLAIACRVLEMEGHGDMTLGHLSLRDPEGRGFWLKRNARGLGEILTHKDFVLVSFDGEKLAGEGGLHSEWPIHSEILRLRPDVQVVAHTHPFYASVLSAFDTELLPFTLDADYFDALPCHSDDVALLKTKDDGIALARTLGAHFAVLMANHGVTFCGTSIAHAVCVGVFLEKAARTHVQGMQIRADAGFPDAEIRERRRHQIMTSVHVEHSWHYFVRKLQRVEQVNGLAGLYS</sequence>
<evidence type="ECO:0000259" key="3">
    <source>
        <dbReference type="SMART" id="SM01007"/>
    </source>
</evidence>
<dbReference type="SMART" id="SM01007">
    <property type="entry name" value="Aldolase_II"/>
    <property type="match status" value="1"/>
</dbReference>
<feature type="domain" description="Class II aldolase/adducin N-terminal" evidence="3">
    <location>
        <begin position="8"/>
        <end position="186"/>
    </location>
</feature>
<dbReference type="SUPFAM" id="SSF53639">
    <property type="entry name" value="AraD/HMP-PK domain-like"/>
    <property type="match status" value="1"/>
</dbReference>
<evidence type="ECO:0000256" key="1">
    <source>
        <dbReference type="ARBA" id="ARBA00022723"/>
    </source>
</evidence>
<evidence type="ECO:0000313" key="7">
    <source>
        <dbReference type="Proteomes" id="UP000266483"/>
    </source>
</evidence>
<organism evidence="5 6">
    <name type="scientific">Neopusillimonas maritima</name>
    <dbReference type="NCBI Taxonomy" id="2026239"/>
    <lineage>
        <taxon>Bacteria</taxon>
        <taxon>Pseudomonadati</taxon>
        <taxon>Pseudomonadota</taxon>
        <taxon>Betaproteobacteria</taxon>
        <taxon>Burkholderiales</taxon>
        <taxon>Alcaligenaceae</taxon>
        <taxon>Neopusillimonas</taxon>
    </lineage>
</organism>
<protein>
    <recommendedName>
        <fullName evidence="3">Class II aldolase/adducin N-terminal domain-containing protein</fullName>
    </recommendedName>
</protein>
<dbReference type="OrthoDB" id="5500703at2"/>
<comment type="caution">
    <text evidence="5">The sequence shown here is derived from an EMBL/GenBank/DDBJ whole genome shotgun (WGS) entry which is preliminary data.</text>
</comment>
<dbReference type="Gene3D" id="3.40.225.10">
    <property type="entry name" value="Class II aldolase/adducin N-terminal domain"/>
    <property type="match status" value="1"/>
</dbReference>
<keyword evidence="2" id="KW-0456">Lyase</keyword>
<evidence type="ECO:0000256" key="2">
    <source>
        <dbReference type="ARBA" id="ARBA00023239"/>
    </source>
</evidence>
<dbReference type="PANTHER" id="PTHR22789:SF0">
    <property type="entry name" value="3-OXO-TETRONATE 4-PHOSPHATE DECARBOXYLASE-RELATED"/>
    <property type="match status" value="1"/>
</dbReference>
<dbReference type="EMBL" id="NQYH01000003">
    <property type="protein sequence ID" value="RIY41405.1"/>
    <property type="molecule type" value="Genomic_DNA"/>
</dbReference>
<dbReference type="InterPro" id="IPR050197">
    <property type="entry name" value="Aldolase_class_II_sugar_metab"/>
</dbReference>
<keyword evidence="1" id="KW-0479">Metal-binding</keyword>
<dbReference type="Proteomes" id="UP000266206">
    <property type="component" value="Unassembled WGS sequence"/>
</dbReference>
<name>A0A3A1YV28_9BURK</name>
<dbReference type="GO" id="GO:0016832">
    <property type="term" value="F:aldehyde-lyase activity"/>
    <property type="evidence" value="ECO:0007669"/>
    <property type="project" value="TreeGrafter"/>
</dbReference>
<dbReference type="Proteomes" id="UP000266483">
    <property type="component" value="Unassembled WGS sequence"/>
</dbReference>
<evidence type="ECO:0000313" key="5">
    <source>
        <dbReference type="EMBL" id="RIY41405.1"/>
    </source>
</evidence>
<proteinExistence type="predicted"/>
<dbReference type="Pfam" id="PF00596">
    <property type="entry name" value="Aldolase_II"/>
    <property type="match status" value="1"/>
</dbReference>
<reference evidence="6 7" key="1">
    <citation type="submission" date="2017-08" db="EMBL/GenBank/DDBJ databases">
        <title>Pusillimonas indicus sp. nov., a member of the family Alcaligenaceae isolated from surface seawater.</title>
        <authorList>
            <person name="Li J."/>
        </authorList>
    </citation>
    <scope>NUCLEOTIDE SEQUENCE [LARGE SCALE GENOMIC DNA]</scope>
    <source>
        <strain evidence="4 7">17-4A</strain>
        <strain evidence="5 6">L52-1-41</strain>
    </source>
</reference>
<accession>A0A3A1YV28</accession>
<evidence type="ECO:0000313" key="4">
    <source>
        <dbReference type="EMBL" id="RII83601.1"/>
    </source>
</evidence>
<dbReference type="AlphaFoldDB" id="A0A3A1YV28"/>
<dbReference type="GO" id="GO:0019323">
    <property type="term" value="P:pentose catabolic process"/>
    <property type="evidence" value="ECO:0007669"/>
    <property type="project" value="TreeGrafter"/>
</dbReference>
<dbReference type="GO" id="GO:0046872">
    <property type="term" value="F:metal ion binding"/>
    <property type="evidence" value="ECO:0007669"/>
    <property type="project" value="UniProtKB-KW"/>
</dbReference>